<organism evidence="1 2">
    <name type="scientific">Mytilus coruscus</name>
    <name type="common">Sea mussel</name>
    <dbReference type="NCBI Taxonomy" id="42192"/>
    <lineage>
        <taxon>Eukaryota</taxon>
        <taxon>Metazoa</taxon>
        <taxon>Spiralia</taxon>
        <taxon>Lophotrochozoa</taxon>
        <taxon>Mollusca</taxon>
        <taxon>Bivalvia</taxon>
        <taxon>Autobranchia</taxon>
        <taxon>Pteriomorphia</taxon>
        <taxon>Mytilida</taxon>
        <taxon>Mytiloidea</taxon>
        <taxon>Mytilidae</taxon>
        <taxon>Mytilinae</taxon>
        <taxon>Mytilus</taxon>
    </lineage>
</organism>
<protein>
    <recommendedName>
        <fullName evidence="3">DUF4806 domain-containing protein</fullName>
    </recommendedName>
</protein>
<evidence type="ECO:0008006" key="3">
    <source>
        <dbReference type="Google" id="ProtNLM"/>
    </source>
</evidence>
<gene>
    <name evidence="1" type="ORF">MCOR_7823</name>
</gene>
<dbReference type="Proteomes" id="UP000507470">
    <property type="component" value="Unassembled WGS sequence"/>
</dbReference>
<sequence length="298" mass="33732">MQQQLSLLPIEMNDCPDFEVFSPEIGSPTRNVLEKEAVATSNDEEMEYILPQMLGQNQPPNNLNASPAIHTDTNKADEDVNRKVIQVLANFTKSQQDVGHLNKSVTTLSSDISFLSGQFRQQEQNINKQQRVLDRLKVSHSDAIAEDVDDDVISDVNDEFSTTEKKKISKNLKTYLDVKLIFPGVCQNTSEGRGLGSNAFSGIALQLADNFGKGQMVLDKESVCQMFQLSWNRWLITLNADKIELLDIKTAIQKLNNKHIMVETETFWHKILYIKSRDPVKHAQMNIKQQTTVRKGKL</sequence>
<evidence type="ECO:0000313" key="2">
    <source>
        <dbReference type="Proteomes" id="UP000507470"/>
    </source>
</evidence>
<dbReference type="AlphaFoldDB" id="A0A6J8AIC7"/>
<name>A0A6J8AIC7_MYTCO</name>
<proteinExistence type="predicted"/>
<evidence type="ECO:0000313" key="1">
    <source>
        <dbReference type="EMBL" id="CAC5368192.1"/>
    </source>
</evidence>
<keyword evidence="2" id="KW-1185">Reference proteome</keyword>
<dbReference type="EMBL" id="CACVKT020001450">
    <property type="protein sequence ID" value="CAC5368192.1"/>
    <property type="molecule type" value="Genomic_DNA"/>
</dbReference>
<accession>A0A6J8AIC7</accession>
<reference evidence="1 2" key="1">
    <citation type="submission" date="2020-06" db="EMBL/GenBank/DDBJ databases">
        <authorList>
            <person name="Li R."/>
            <person name="Bekaert M."/>
        </authorList>
    </citation>
    <scope>NUCLEOTIDE SEQUENCE [LARGE SCALE GENOMIC DNA]</scope>
    <source>
        <strain evidence="2">wild</strain>
    </source>
</reference>